<keyword evidence="1" id="KW-0472">Membrane</keyword>
<feature type="transmembrane region" description="Helical" evidence="1">
    <location>
        <begin position="53"/>
        <end position="70"/>
    </location>
</feature>
<evidence type="ECO:0000313" key="4">
    <source>
        <dbReference type="EMBL" id="MBV2131021.1"/>
    </source>
</evidence>
<feature type="transmembrane region" description="Helical" evidence="1">
    <location>
        <begin position="119"/>
        <end position="141"/>
    </location>
</feature>
<accession>A0ABS6MRP8</accession>
<feature type="transmembrane region" description="Helical" evidence="1">
    <location>
        <begin position="177"/>
        <end position="194"/>
    </location>
</feature>
<organism evidence="4 5">
    <name type="scientific">Arsukibacterium indicum</name>
    <dbReference type="NCBI Taxonomy" id="2848612"/>
    <lineage>
        <taxon>Bacteria</taxon>
        <taxon>Pseudomonadati</taxon>
        <taxon>Pseudomonadota</taxon>
        <taxon>Gammaproteobacteria</taxon>
        <taxon>Chromatiales</taxon>
        <taxon>Chromatiaceae</taxon>
        <taxon>Arsukibacterium</taxon>
    </lineage>
</organism>
<evidence type="ECO:0000256" key="1">
    <source>
        <dbReference type="SAM" id="Phobius"/>
    </source>
</evidence>
<keyword evidence="1" id="KW-0812">Transmembrane</keyword>
<feature type="transmembrane region" description="Helical" evidence="1">
    <location>
        <begin position="206"/>
        <end position="223"/>
    </location>
</feature>
<evidence type="ECO:0000259" key="2">
    <source>
        <dbReference type="Pfam" id="PF11141"/>
    </source>
</evidence>
<dbReference type="Pfam" id="PF19346">
    <property type="entry name" value="DUF5924"/>
    <property type="match status" value="1"/>
</dbReference>
<keyword evidence="1" id="KW-1133">Transmembrane helix</keyword>
<dbReference type="InterPro" id="IPR022606">
    <property type="entry name" value="DUF2914"/>
</dbReference>
<dbReference type="PIRSF" id="PIRSF029727">
    <property type="entry name" value="UCP029727"/>
    <property type="match status" value="1"/>
</dbReference>
<name>A0ABS6MRP8_9GAMM</name>
<proteinExistence type="predicted"/>
<feature type="domain" description="DUF5924" evidence="3">
    <location>
        <begin position="12"/>
        <end position="268"/>
    </location>
</feature>
<reference evidence="4 5" key="1">
    <citation type="submission" date="2021-06" db="EMBL/GenBank/DDBJ databases">
        <title>Rheinheimera indica sp. nov., isolated from deep-sea sediment.</title>
        <authorList>
            <person name="Wang Z."/>
            <person name="Zhang X.-Y."/>
        </authorList>
    </citation>
    <scope>NUCLEOTIDE SEQUENCE [LARGE SCALE GENOMIC DNA]</scope>
    <source>
        <strain evidence="4 5">SM2107</strain>
    </source>
</reference>
<feature type="domain" description="DUF2914" evidence="2">
    <location>
        <begin position="280"/>
        <end position="344"/>
    </location>
</feature>
<dbReference type="EMBL" id="JAHRID010000011">
    <property type="protein sequence ID" value="MBV2131021.1"/>
    <property type="molecule type" value="Genomic_DNA"/>
</dbReference>
<dbReference type="RefSeq" id="WP_217671341.1">
    <property type="nucleotide sequence ID" value="NZ_JAHRID010000011.1"/>
</dbReference>
<sequence>MAIKKTDNPAINRLQPLISWVLDIFQRHAGLMAVLAFVSGIASYVLVERKESIAQFIAAVMLVSWILLVADNWLRAGLARRFGWNISPIVIRFLTQLVHQESLFFALPFFLAVTSWDHGQAIFTSLLLLCALVSIVDPLYYKVLATRYALFVAFHSLALFVVMLVVLPLLLQLTTQQSLIAAIVAALLFSLPSLDRLLPPGRWWRLPLLFSMLCLMALTLWQLRSWVPPAGIRLTDITISHQVDTEQRQAGQNISKLTVADLEQGLYAWTAVRAPRGLREQIHHVWILNGREVDRIVLDIRGGRDAGYRAWSHKLVFPPYPAGNWQVQVVTASGRLIGLTRFKVVKSDLDDQKQTQQ</sequence>
<dbReference type="Proteomes" id="UP000704611">
    <property type="component" value="Unassembled WGS sequence"/>
</dbReference>
<comment type="caution">
    <text evidence="4">The sequence shown here is derived from an EMBL/GenBank/DDBJ whole genome shotgun (WGS) entry which is preliminary data.</text>
</comment>
<feature type="transmembrane region" description="Helical" evidence="1">
    <location>
        <begin position="148"/>
        <end position="171"/>
    </location>
</feature>
<evidence type="ECO:0000313" key="5">
    <source>
        <dbReference type="Proteomes" id="UP000704611"/>
    </source>
</evidence>
<dbReference type="InterPro" id="IPR016937">
    <property type="entry name" value="UCP029727"/>
</dbReference>
<gene>
    <name evidence="4" type="ORF">KQY15_18125</name>
</gene>
<feature type="transmembrane region" description="Helical" evidence="1">
    <location>
        <begin position="29"/>
        <end position="47"/>
    </location>
</feature>
<dbReference type="InterPro" id="IPR045968">
    <property type="entry name" value="DUF5924"/>
</dbReference>
<evidence type="ECO:0000259" key="3">
    <source>
        <dbReference type="Pfam" id="PF19346"/>
    </source>
</evidence>
<protein>
    <submittedName>
        <fullName evidence="4">DUF2914 domain-containing protein</fullName>
    </submittedName>
</protein>
<keyword evidence="5" id="KW-1185">Reference proteome</keyword>
<dbReference type="Pfam" id="PF11141">
    <property type="entry name" value="DUF2914"/>
    <property type="match status" value="1"/>
</dbReference>